<dbReference type="PANTHER" id="PTHR22938">
    <property type="entry name" value="ZINC FINGER PROTEIN 598"/>
    <property type="match status" value="1"/>
</dbReference>
<evidence type="ECO:0000256" key="4">
    <source>
        <dbReference type="ARBA" id="ARBA00012483"/>
    </source>
</evidence>
<feature type="compositionally biased region" description="Low complexity" evidence="13">
    <location>
        <begin position="552"/>
        <end position="566"/>
    </location>
</feature>
<comment type="subcellular location">
    <subcellularLocation>
        <location evidence="2">Cytoplasm</location>
    </subcellularLocation>
</comment>
<comment type="pathway">
    <text evidence="3">Protein modification; protein ubiquitination.</text>
</comment>
<dbReference type="Pfam" id="PF23202">
    <property type="entry name" value="PAH_ZNF598"/>
    <property type="match status" value="1"/>
</dbReference>
<keyword evidence="9 12" id="KW-0863">Zinc-finger</keyword>
<name>A0A6V7PSI9_ANACO</name>
<feature type="compositionally biased region" description="Basic and acidic residues" evidence="13">
    <location>
        <begin position="459"/>
        <end position="471"/>
    </location>
</feature>
<feature type="region of interest" description="Disordered" evidence="13">
    <location>
        <begin position="734"/>
        <end position="810"/>
    </location>
</feature>
<evidence type="ECO:0000256" key="6">
    <source>
        <dbReference type="ARBA" id="ARBA00022553"/>
    </source>
</evidence>
<dbReference type="InterPro" id="IPR001841">
    <property type="entry name" value="Znf_RING"/>
</dbReference>
<feature type="compositionally biased region" description="Basic and acidic residues" evidence="13">
    <location>
        <begin position="374"/>
        <end position="388"/>
    </location>
</feature>
<feature type="region of interest" description="Disordered" evidence="13">
    <location>
        <begin position="487"/>
        <end position="602"/>
    </location>
</feature>
<protein>
    <recommendedName>
        <fullName evidence="4">RING-type E3 ubiquitin transferase</fullName>
        <ecNumber evidence="4">2.3.2.27</ecNumber>
    </recommendedName>
</protein>
<comment type="catalytic activity">
    <reaction evidence="1">
        <text>S-ubiquitinyl-[E2 ubiquitin-conjugating enzyme]-L-cysteine + [acceptor protein]-L-lysine = [E2 ubiquitin-conjugating enzyme]-L-cysteine + N(6)-ubiquitinyl-[acceptor protein]-L-lysine.</text>
        <dbReference type="EC" id="2.3.2.27"/>
    </reaction>
</comment>
<feature type="compositionally biased region" description="Polar residues" evidence="13">
    <location>
        <begin position="389"/>
        <end position="408"/>
    </location>
</feature>
<sequence length="868" mass="95814">MDDTCAVCAEALEWTAYGPCGHREVCSTCVVRLRFVLGDRRCCICKTECPCVFVTRLNGFCVSYLLHLIGLSITLCLSHGDYTRVITDFSVFPANATEGQVGSYWFHEDSQAYFDDIDHYKMIRAMCRLSCSVCDKSAEEQGGEGIAKRRNKFRSIEQLKGHLFHQHRLSMCSLCLEGRKVFICEQKLYTRSQLNRHINSGDSEVDGTESERGGFMGHPMCEFCKNPFYGDNELYMHMSTEHYTCHICQRQHPGSMIIIGTTMTWRYAICKLITIKPTHFRQGHFLCEDEACLAKKFVVFQTEAEMKRHNAIEHGGHMSRSKRNAALQIPTSFRYRRSEQEQRRGRGRNFRPEPSTNQLSAAIQASLETAMAEGRVRDSSSTDRRETTQTDSVTNSFESFNISANSRTGPVLEESSFPPLSDRDPVEPSSSRYAQALNQRYKGAATLGEESFPPLPGASDRKNKPNTDHGLENLAKGTLAAHLQQHRKASLTINSSRSKPSAYHENNPSISSSSQIRPVPFPELVSSSSSSSLPRVATNPARGNGFVSPPFSASSAWSSTTNNSSNRMKHSSSAPNLAEGGLKNQSTSSAVPSSTSSQVSLTGVEDVQTANKTLVERIRAALGMDEDRYAAFKSISAEYRQGLINTWEYLSYVEQFGLAHLILELARLLPDPQKQKELTEAYHASLRFKGLQQNGNDTLRKGKGKAVVGKGKGVDDGVARSKKDSMADNFLSSVRKLQSGQREQDVGEEEVLSKDGYRADKSKGPLGTNSGDYSGGGREPGPGSTSSNQKPDEGGSSKQRKKSSKFLRVRLGDGSAAALIDLANEKYNAEPPQTEDPNNPSDGSRVRGVWRNGGGQRLLANSHKDTSK</sequence>
<feature type="compositionally biased region" description="Basic and acidic residues" evidence="13">
    <location>
        <begin position="712"/>
        <end position="721"/>
    </location>
</feature>
<evidence type="ECO:0000256" key="13">
    <source>
        <dbReference type="SAM" id="MobiDB-lite"/>
    </source>
</evidence>
<dbReference type="InterPro" id="IPR044288">
    <property type="entry name" value="ZNF598/HEL2"/>
</dbReference>
<feature type="compositionally biased region" description="Polar residues" evidence="13">
    <location>
        <begin position="491"/>
        <end position="516"/>
    </location>
</feature>
<keyword evidence="7" id="KW-0808">Transferase</keyword>
<accession>A0A6V7PSI9</accession>
<feature type="compositionally biased region" description="Basic and acidic residues" evidence="13">
    <location>
        <begin position="751"/>
        <end position="763"/>
    </location>
</feature>
<proteinExistence type="inferred from homology"/>
<organism evidence="15">
    <name type="scientific">Ananas comosus var. bracteatus</name>
    <name type="common">red pineapple</name>
    <dbReference type="NCBI Taxonomy" id="296719"/>
    <lineage>
        <taxon>Eukaryota</taxon>
        <taxon>Viridiplantae</taxon>
        <taxon>Streptophyta</taxon>
        <taxon>Embryophyta</taxon>
        <taxon>Tracheophyta</taxon>
        <taxon>Spermatophyta</taxon>
        <taxon>Magnoliopsida</taxon>
        <taxon>Liliopsida</taxon>
        <taxon>Poales</taxon>
        <taxon>Bromeliaceae</taxon>
        <taxon>Bromelioideae</taxon>
        <taxon>Ananas</taxon>
    </lineage>
</organism>
<feature type="compositionally biased region" description="Low complexity" evidence="13">
    <location>
        <begin position="585"/>
        <end position="600"/>
    </location>
</feature>
<feature type="compositionally biased region" description="Basic residues" evidence="13">
    <location>
        <begin position="798"/>
        <end position="808"/>
    </location>
</feature>
<evidence type="ECO:0000256" key="8">
    <source>
        <dbReference type="ARBA" id="ARBA00022723"/>
    </source>
</evidence>
<dbReference type="GO" id="GO:0005737">
    <property type="term" value="C:cytoplasm"/>
    <property type="evidence" value="ECO:0007669"/>
    <property type="project" value="UniProtKB-SubCell"/>
</dbReference>
<feature type="region of interest" description="Disordered" evidence="13">
    <location>
        <begin position="693"/>
        <end position="721"/>
    </location>
</feature>
<dbReference type="InterPro" id="IPR041888">
    <property type="entry name" value="RING-HC_ZNF598/HEL2"/>
</dbReference>
<feature type="domain" description="RING-type" evidence="14">
    <location>
        <begin position="5"/>
        <end position="46"/>
    </location>
</feature>
<evidence type="ECO:0000313" key="15">
    <source>
        <dbReference type="EMBL" id="CAD1833800.1"/>
    </source>
</evidence>
<dbReference type="InterPro" id="IPR057634">
    <property type="entry name" value="PAH_ZNF598/HEL2"/>
</dbReference>
<dbReference type="GO" id="GO:0072344">
    <property type="term" value="P:rescue of stalled ribosome"/>
    <property type="evidence" value="ECO:0007669"/>
    <property type="project" value="InterPro"/>
</dbReference>
<evidence type="ECO:0000256" key="5">
    <source>
        <dbReference type="ARBA" id="ARBA00022490"/>
    </source>
</evidence>
<dbReference type="InterPro" id="IPR013087">
    <property type="entry name" value="Znf_C2H2_type"/>
</dbReference>
<evidence type="ECO:0000256" key="3">
    <source>
        <dbReference type="ARBA" id="ARBA00004906"/>
    </source>
</evidence>
<reference evidence="15" key="1">
    <citation type="submission" date="2020-07" db="EMBL/GenBank/DDBJ databases">
        <authorList>
            <person name="Lin J."/>
        </authorList>
    </citation>
    <scope>NUCLEOTIDE SEQUENCE</scope>
</reference>
<evidence type="ECO:0000256" key="2">
    <source>
        <dbReference type="ARBA" id="ARBA00004496"/>
    </source>
</evidence>
<evidence type="ECO:0000259" key="14">
    <source>
        <dbReference type="PROSITE" id="PS50089"/>
    </source>
</evidence>
<dbReference type="CDD" id="cd16615">
    <property type="entry name" value="RING-HC_ZNF598"/>
    <property type="match status" value="1"/>
</dbReference>
<evidence type="ECO:0000256" key="10">
    <source>
        <dbReference type="ARBA" id="ARBA00022833"/>
    </source>
</evidence>
<keyword evidence="8" id="KW-0479">Metal-binding</keyword>
<feature type="region of interest" description="Disordered" evidence="13">
    <location>
        <begin position="822"/>
        <end position="868"/>
    </location>
</feature>
<dbReference type="GO" id="GO:0016567">
    <property type="term" value="P:protein ubiquitination"/>
    <property type="evidence" value="ECO:0007669"/>
    <property type="project" value="TreeGrafter"/>
</dbReference>
<dbReference type="Pfam" id="PF23230">
    <property type="entry name" value="zf-C2H2_13"/>
    <property type="match status" value="1"/>
</dbReference>
<evidence type="ECO:0000256" key="11">
    <source>
        <dbReference type="ARBA" id="ARBA00035113"/>
    </source>
</evidence>
<evidence type="ECO:0000256" key="12">
    <source>
        <dbReference type="PROSITE-ProRule" id="PRU00175"/>
    </source>
</evidence>
<keyword evidence="6" id="KW-0597">Phosphoprotein</keyword>
<dbReference type="PANTHER" id="PTHR22938:SF0">
    <property type="entry name" value="E3 UBIQUITIN-PROTEIN LIGASE ZNF598"/>
    <property type="match status" value="1"/>
</dbReference>
<evidence type="ECO:0000256" key="7">
    <source>
        <dbReference type="ARBA" id="ARBA00022679"/>
    </source>
</evidence>
<dbReference type="EMBL" id="LR862151">
    <property type="protein sequence ID" value="CAD1833800.1"/>
    <property type="molecule type" value="Genomic_DNA"/>
</dbReference>
<comment type="similarity">
    <text evidence="11">Belongs to the ZNF598/HEL2 family.</text>
</comment>
<feature type="region of interest" description="Disordered" evidence="13">
    <location>
        <begin position="371"/>
        <end position="430"/>
    </location>
</feature>
<gene>
    <name evidence="15" type="ORF">CB5_LOCUS17011</name>
</gene>
<feature type="region of interest" description="Disordered" evidence="13">
    <location>
        <begin position="314"/>
        <end position="358"/>
    </location>
</feature>
<keyword evidence="5" id="KW-0963">Cytoplasm</keyword>
<dbReference type="PROSITE" id="PS50089">
    <property type="entry name" value="ZF_RING_2"/>
    <property type="match status" value="1"/>
</dbReference>
<dbReference type="GO" id="GO:0061630">
    <property type="term" value="F:ubiquitin protein ligase activity"/>
    <property type="evidence" value="ECO:0007669"/>
    <property type="project" value="UniProtKB-EC"/>
</dbReference>
<dbReference type="EC" id="2.3.2.27" evidence="4"/>
<dbReference type="GO" id="GO:0008270">
    <property type="term" value="F:zinc ion binding"/>
    <property type="evidence" value="ECO:0007669"/>
    <property type="project" value="UniProtKB-KW"/>
</dbReference>
<evidence type="ECO:0000256" key="9">
    <source>
        <dbReference type="ARBA" id="ARBA00022771"/>
    </source>
</evidence>
<dbReference type="AlphaFoldDB" id="A0A6V7PSI9"/>
<evidence type="ECO:0000256" key="1">
    <source>
        <dbReference type="ARBA" id="ARBA00000900"/>
    </source>
</evidence>
<dbReference type="InterPro" id="IPR056437">
    <property type="entry name" value="Znf-C2H2_ZNF598/HEL2"/>
</dbReference>
<dbReference type="PROSITE" id="PS00028">
    <property type="entry name" value="ZINC_FINGER_C2H2_1"/>
    <property type="match status" value="1"/>
</dbReference>
<feature type="region of interest" description="Disordered" evidence="13">
    <location>
        <begin position="447"/>
        <end position="471"/>
    </location>
</feature>
<keyword evidence="10" id="KW-0862">Zinc</keyword>
<dbReference type="GO" id="GO:0043022">
    <property type="term" value="F:ribosome binding"/>
    <property type="evidence" value="ECO:0007669"/>
    <property type="project" value="TreeGrafter"/>
</dbReference>